<dbReference type="AlphaFoldDB" id="A0AAW9DVG3"/>
<name>A0AAW9DVG3_ACIAO</name>
<evidence type="ECO:0000313" key="3">
    <source>
        <dbReference type="Proteomes" id="UP001279553"/>
    </source>
</evidence>
<evidence type="ECO:0000256" key="1">
    <source>
        <dbReference type="SAM" id="MobiDB-lite"/>
    </source>
</evidence>
<gene>
    <name evidence="2" type="ORF">SIL87_17730</name>
</gene>
<feature type="compositionally biased region" description="Polar residues" evidence="1">
    <location>
        <begin position="40"/>
        <end position="50"/>
    </location>
</feature>
<proteinExistence type="predicted"/>
<sequence>MKLWPRAASLAAGGASPSMKAGVPISWSNNSAARASSASVISPRTGSIPSVSAKPFSSAVMTSPTGGAVPPPSMASETMRSAIEAAPCFASLSAATLRHDTIRTGSTSSSTVP</sequence>
<organism evidence="2 3">
    <name type="scientific">Acidiphilium acidophilum</name>
    <name type="common">Thiobacillus acidophilus</name>
    <dbReference type="NCBI Taxonomy" id="76588"/>
    <lineage>
        <taxon>Bacteria</taxon>
        <taxon>Pseudomonadati</taxon>
        <taxon>Pseudomonadota</taxon>
        <taxon>Alphaproteobacteria</taxon>
        <taxon>Acetobacterales</taxon>
        <taxon>Acidocellaceae</taxon>
        <taxon>Acidiphilium</taxon>
    </lineage>
</organism>
<evidence type="ECO:0000313" key="2">
    <source>
        <dbReference type="EMBL" id="MDX5932596.1"/>
    </source>
</evidence>
<dbReference type="EMBL" id="JAWXYB010000018">
    <property type="protein sequence ID" value="MDX5932596.1"/>
    <property type="molecule type" value="Genomic_DNA"/>
</dbReference>
<feature type="region of interest" description="Disordered" evidence="1">
    <location>
        <begin position="34"/>
        <end position="76"/>
    </location>
</feature>
<feature type="region of interest" description="Disordered" evidence="1">
    <location>
        <begin position="1"/>
        <end position="22"/>
    </location>
</feature>
<accession>A0AAW9DVG3</accession>
<keyword evidence="3" id="KW-1185">Reference proteome</keyword>
<feature type="compositionally biased region" description="Low complexity" evidence="1">
    <location>
        <begin position="7"/>
        <end position="16"/>
    </location>
</feature>
<comment type="caution">
    <text evidence="2">The sequence shown here is derived from an EMBL/GenBank/DDBJ whole genome shotgun (WGS) entry which is preliminary data.</text>
</comment>
<dbReference type="Proteomes" id="UP001279553">
    <property type="component" value="Unassembled WGS sequence"/>
</dbReference>
<reference evidence="2 3" key="1">
    <citation type="submission" date="2023-11" db="EMBL/GenBank/DDBJ databases">
        <title>MicrobeMod: A computational toolkit for identifying prokaryotic methylation and restriction-modification with nanopore sequencing.</title>
        <authorList>
            <person name="Crits-Christoph A."/>
            <person name="Kang S.C."/>
            <person name="Lee H."/>
            <person name="Ostrov N."/>
        </authorList>
    </citation>
    <scope>NUCLEOTIDE SEQUENCE [LARGE SCALE GENOMIC DNA]</scope>
    <source>
        <strain evidence="2 3">DSMZ 700</strain>
    </source>
</reference>
<protein>
    <submittedName>
        <fullName evidence="2">Uncharacterized protein</fullName>
    </submittedName>
</protein>